<evidence type="ECO:0000313" key="1">
    <source>
        <dbReference type="EMBL" id="KHN72171.1"/>
    </source>
</evidence>
<proteinExistence type="predicted"/>
<protein>
    <submittedName>
        <fullName evidence="1">Uncharacterized protein</fullName>
    </submittedName>
</protein>
<reference evidence="1 2" key="1">
    <citation type="submission" date="2014-11" db="EMBL/GenBank/DDBJ databases">
        <title>Genetic blueprint of the zoonotic pathogen Toxocara canis.</title>
        <authorList>
            <person name="Zhu X.-Q."/>
            <person name="Korhonen P.K."/>
            <person name="Cai H."/>
            <person name="Young N.D."/>
            <person name="Nejsum P."/>
            <person name="von Samson-Himmelstjerna G."/>
            <person name="Boag P.R."/>
            <person name="Tan P."/>
            <person name="Li Q."/>
            <person name="Min J."/>
            <person name="Yang Y."/>
            <person name="Wang X."/>
            <person name="Fang X."/>
            <person name="Hall R.S."/>
            <person name="Hofmann A."/>
            <person name="Sternberg P.W."/>
            <person name="Jex A.R."/>
            <person name="Gasser R.B."/>
        </authorList>
    </citation>
    <scope>NUCLEOTIDE SEQUENCE [LARGE SCALE GENOMIC DNA]</scope>
    <source>
        <strain evidence="1">PN_DK_2014</strain>
    </source>
</reference>
<dbReference type="Proteomes" id="UP000031036">
    <property type="component" value="Unassembled WGS sequence"/>
</dbReference>
<evidence type="ECO:0000313" key="2">
    <source>
        <dbReference type="Proteomes" id="UP000031036"/>
    </source>
</evidence>
<organism evidence="1 2">
    <name type="scientific">Toxocara canis</name>
    <name type="common">Canine roundworm</name>
    <dbReference type="NCBI Taxonomy" id="6265"/>
    <lineage>
        <taxon>Eukaryota</taxon>
        <taxon>Metazoa</taxon>
        <taxon>Ecdysozoa</taxon>
        <taxon>Nematoda</taxon>
        <taxon>Chromadorea</taxon>
        <taxon>Rhabditida</taxon>
        <taxon>Spirurina</taxon>
        <taxon>Ascaridomorpha</taxon>
        <taxon>Ascaridoidea</taxon>
        <taxon>Toxocaridae</taxon>
        <taxon>Toxocara</taxon>
    </lineage>
</organism>
<name>A0A0B2UMD8_TOXCA</name>
<gene>
    <name evidence="1" type="ORF">Tcan_09399</name>
</gene>
<sequence length="81" mass="8688">MGTWQSRTATLRRVIPEAQPLLTGGAFTILHEVMATKITAATLATLEIHTIQYRLVTERQMTGIGSSDASSINGFAAIAND</sequence>
<dbReference type="AlphaFoldDB" id="A0A0B2UMD8"/>
<dbReference type="EMBL" id="JPKZ01003287">
    <property type="protein sequence ID" value="KHN72171.1"/>
    <property type="molecule type" value="Genomic_DNA"/>
</dbReference>
<accession>A0A0B2UMD8</accession>
<comment type="caution">
    <text evidence="1">The sequence shown here is derived from an EMBL/GenBank/DDBJ whole genome shotgun (WGS) entry which is preliminary data.</text>
</comment>
<keyword evidence="2" id="KW-1185">Reference proteome</keyword>